<dbReference type="AlphaFoldDB" id="A0A0M5MJU9"/>
<dbReference type="CDD" id="cd17320">
    <property type="entry name" value="MFS_MdfA_MDR_like"/>
    <property type="match status" value="1"/>
</dbReference>
<feature type="transmembrane region" description="Helical" evidence="8">
    <location>
        <begin position="151"/>
        <end position="176"/>
    </location>
</feature>
<evidence type="ECO:0000313" key="10">
    <source>
        <dbReference type="EMBL" id="ALF60050.1"/>
    </source>
</evidence>
<comment type="subcellular location">
    <subcellularLocation>
        <location evidence="8">Cell inner membrane</location>
        <topology evidence="8">Multi-pass membrane protein</topology>
    </subcellularLocation>
    <subcellularLocation>
        <location evidence="1">Cell membrane</location>
        <topology evidence="1">Multi-pass membrane protein</topology>
    </subcellularLocation>
</comment>
<dbReference type="InterPro" id="IPR036259">
    <property type="entry name" value="MFS_trans_sf"/>
</dbReference>
<feature type="transmembrane region" description="Helical" evidence="8">
    <location>
        <begin position="182"/>
        <end position="201"/>
    </location>
</feature>
<feature type="transmembrane region" description="Helical" evidence="8">
    <location>
        <begin position="266"/>
        <end position="285"/>
    </location>
</feature>
<dbReference type="SUPFAM" id="SSF103473">
    <property type="entry name" value="MFS general substrate transporter"/>
    <property type="match status" value="1"/>
</dbReference>
<evidence type="ECO:0000256" key="6">
    <source>
        <dbReference type="ARBA" id="ARBA00022989"/>
    </source>
</evidence>
<dbReference type="PANTHER" id="PTHR23502">
    <property type="entry name" value="MAJOR FACILITATOR SUPERFAMILY"/>
    <property type="match status" value="1"/>
</dbReference>
<dbReference type="Gene3D" id="1.20.1720.10">
    <property type="entry name" value="Multidrug resistance protein D"/>
    <property type="match status" value="1"/>
</dbReference>
<keyword evidence="3 8" id="KW-0813">Transport</keyword>
<dbReference type="RefSeq" id="WP_062535032.1">
    <property type="nucleotide sequence ID" value="NZ_CP012678.1"/>
</dbReference>
<dbReference type="GO" id="GO:0042910">
    <property type="term" value="F:xenobiotic transmembrane transporter activity"/>
    <property type="evidence" value="ECO:0007669"/>
    <property type="project" value="InterPro"/>
</dbReference>
<dbReference type="NCBIfam" id="TIGR00710">
    <property type="entry name" value="efflux_Bcr_CflA"/>
    <property type="match status" value="1"/>
</dbReference>
<keyword evidence="5 8" id="KW-0812">Transmembrane</keyword>
<evidence type="ECO:0000256" key="2">
    <source>
        <dbReference type="ARBA" id="ARBA00006236"/>
    </source>
</evidence>
<feature type="transmembrane region" description="Helical" evidence="8">
    <location>
        <begin position="21"/>
        <end position="42"/>
    </location>
</feature>
<evidence type="ECO:0000256" key="7">
    <source>
        <dbReference type="ARBA" id="ARBA00023136"/>
    </source>
</evidence>
<feature type="transmembrane region" description="Helical" evidence="8">
    <location>
        <begin position="231"/>
        <end position="251"/>
    </location>
</feature>
<evidence type="ECO:0000256" key="1">
    <source>
        <dbReference type="ARBA" id="ARBA00004651"/>
    </source>
</evidence>
<evidence type="ECO:0000259" key="9">
    <source>
        <dbReference type="PROSITE" id="PS50850"/>
    </source>
</evidence>
<reference evidence="10 11" key="1">
    <citation type="submission" date="2015-09" db="EMBL/GenBank/DDBJ databases">
        <title>Complete genome of Psychrobacter urativorans R10.10B.</title>
        <authorList>
            <person name="See-Too W.S."/>
            <person name="Chan K.G."/>
        </authorList>
    </citation>
    <scope>NUCLEOTIDE SEQUENCE [LARGE SCALE GENOMIC DNA]</scope>
    <source>
        <strain evidence="10 11">R10.10B</strain>
    </source>
</reference>
<evidence type="ECO:0000256" key="4">
    <source>
        <dbReference type="ARBA" id="ARBA00022475"/>
    </source>
</evidence>
<feature type="transmembrane region" description="Helical" evidence="8">
    <location>
        <begin position="62"/>
        <end position="81"/>
    </location>
</feature>
<feature type="transmembrane region" description="Helical" evidence="8">
    <location>
        <begin position="324"/>
        <end position="342"/>
    </location>
</feature>
<feature type="transmembrane region" description="Helical" evidence="8">
    <location>
        <begin position="297"/>
        <end position="318"/>
    </location>
</feature>
<feature type="transmembrane region" description="Helical" evidence="8">
    <location>
        <begin position="363"/>
        <end position="383"/>
    </location>
</feature>
<keyword evidence="4" id="KW-1003">Cell membrane</keyword>
<dbReference type="GO" id="GO:0005886">
    <property type="term" value="C:plasma membrane"/>
    <property type="evidence" value="ECO:0007669"/>
    <property type="project" value="UniProtKB-SubCell"/>
</dbReference>
<sequence length="419" mass="45775">MSVPKSTPPHQSTASTRVRSAELPIAWIMMLGLIVAVGPLSIDMYLPALPSMAKDFGVPTAFIANSVPAYFVGLVFGQLFYGPLSDRIGRVKPLYFGMILYVIASVLCATTNNEYVLFAGRTLQALGACVGAVVTRAAIRDRLTARQTAKAFSIMILVMGLAPILAPSLGALFLQFFSWHSIFWFLAAFGLLNLLLTKFFFFETLTEENRNVRPAKEVLSQYWDLLKDPTFNYPAIGGGLLMGAMFVYISAASELIMDTYGMSSTHFGWIFGMNAAGFVGLTQLNQWLTNRFRILSILRFGAMMQVIASAGLFILGLIFGIDAWLPLVLVCIFFCISGLGLTQPNSSAIALAFQKQRAGMASALQGSLMFSVGIFGGLLLNLFPVNPVLKIGITMFLLMSLGCLLIWRIDRNLNLDDAE</sequence>
<accession>A0A0M5MJU9</accession>
<comment type="similarity">
    <text evidence="2 8">Belongs to the major facilitator superfamily. Bcr/CmlA family.</text>
</comment>
<dbReference type="PROSITE" id="PS50850">
    <property type="entry name" value="MFS"/>
    <property type="match status" value="1"/>
</dbReference>
<dbReference type="InterPro" id="IPR011701">
    <property type="entry name" value="MFS"/>
</dbReference>
<dbReference type="EMBL" id="CP012678">
    <property type="protein sequence ID" value="ALF60050.1"/>
    <property type="molecule type" value="Genomic_DNA"/>
</dbReference>
<evidence type="ECO:0000256" key="5">
    <source>
        <dbReference type="ARBA" id="ARBA00022692"/>
    </source>
</evidence>
<evidence type="ECO:0000256" key="8">
    <source>
        <dbReference type="RuleBase" id="RU365088"/>
    </source>
</evidence>
<dbReference type="InterPro" id="IPR020846">
    <property type="entry name" value="MFS_dom"/>
</dbReference>
<feature type="transmembrane region" description="Helical" evidence="8">
    <location>
        <begin position="118"/>
        <end position="139"/>
    </location>
</feature>
<evidence type="ECO:0000313" key="11">
    <source>
        <dbReference type="Proteomes" id="UP000059847"/>
    </source>
</evidence>
<protein>
    <recommendedName>
        <fullName evidence="8">Bcr/CflA family efflux transporter</fullName>
    </recommendedName>
</protein>
<proteinExistence type="inferred from homology"/>
<keyword evidence="8" id="KW-0997">Cell inner membrane</keyword>
<keyword evidence="7 8" id="KW-0472">Membrane</keyword>
<dbReference type="Proteomes" id="UP000059847">
    <property type="component" value="Chromosome"/>
</dbReference>
<name>A0A0M5MJU9_9GAMM</name>
<feature type="domain" description="Major facilitator superfamily (MFS) profile" evidence="9">
    <location>
        <begin position="27"/>
        <end position="414"/>
    </location>
</feature>
<feature type="transmembrane region" description="Helical" evidence="8">
    <location>
        <begin position="93"/>
        <end position="112"/>
    </location>
</feature>
<dbReference type="KEGG" id="pur:AOC03_08365"/>
<dbReference type="Pfam" id="PF07690">
    <property type="entry name" value="MFS_1"/>
    <property type="match status" value="1"/>
</dbReference>
<dbReference type="OrthoDB" id="9814303at2"/>
<dbReference type="InterPro" id="IPR004812">
    <property type="entry name" value="Efflux_drug-R_Bcr/CmlA"/>
</dbReference>
<dbReference type="STRING" id="45610.AOC03_08365"/>
<feature type="transmembrane region" description="Helical" evidence="8">
    <location>
        <begin position="389"/>
        <end position="407"/>
    </location>
</feature>
<gene>
    <name evidence="10" type="ORF">AOC03_08365</name>
</gene>
<keyword evidence="6 8" id="KW-1133">Transmembrane helix</keyword>
<dbReference type="PANTHER" id="PTHR23502:SF132">
    <property type="entry name" value="POLYAMINE TRANSPORTER 2-RELATED"/>
    <property type="match status" value="1"/>
</dbReference>
<keyword evidence="11" id="KW-1185">Reference proteome</keyword>
<dbReference type="GO" id="GO:1990961">
    <property type="term" value="P:xenobiotic detoxification by transmembrane export across the plasma membrane"/>
    <property type="evidence" value="ECO:0007669"/>
    <property type="project" value="InterPro"/>
</dbReference>
<evidence type="ECO:0000256" key="3">
    <source>
        <dbReference type="ARBA" id="ARBA00022448"/>
    </source>
</evidence>
<organism evidence="10 11">
    <name type="scientific">Psychrobacter urativorans</name>
    <dbReference type="NCBI Taxonomy" id="45610"/>
    <lineage>
        <taxon>Bacteria</taxon>
        <taxon>Pseudomonadati</taxon>
        <taxon>Pseudomonadota</taxon>
        <taxon>Gammaproteobacteria</taxon>
        <taxon>Moraxellales</taxon>
        <taxon>Moraxellaceae</taxon>
        <taxon>Psychrobacter</taxon>
    </lineage>
</organism>